<dbReference type="AlphaFoldDB" id="A0A9X1T0J8"/>
<dbReference type="EMBL" id="JAJOMB010000009">
    <property type="protein sequence ID" value="MCD5312808.1"/>
    <property type="molecule type" value="Genomic_DNA"/>
</dbReference>
<feature type="domain" description="QsdR TetR regulatory C-terminal" evidence="1">
    <location>
        <begin position="77"/>
        <end position="181"/>
    </location>
</feature>
<dbReference type="Proteomes" id="UP001138997">
    <property type="component" value="Unassembled WGS sequence"/>
</dbReference>
<organism evidence="2 3">
    <name type="scientific">Kineosporia babensis</name>
    <dbReference type="NCBI Taxonomy" id="499548"/>
    <lineage>
        <taxon>Bacteria</taxon>
        <taxon>Bacillati</taxon>
        <taxon>Actinomycetota</taxon>
        <taxon>Actinomycetes</taxon>
        <taxon>Kineosporiales</taxon>
        <taxon>Kineosporiaceae</taxon>
        <taxon>Kineosporia</taxon>
    </lineage>
</organism>
<dbReference type="Gene3D" id="1.10.357.10">
    <property type="entry name" value="Tetracycline Repressor, domain 2"/>
    <property type="match status" value="1"/>
</dbReference>
<evidence type="ECO:0000259" key="1">
    <source>
        <dbReference type="Pfam" id="PF18598"/>
    </source>
</evidence>
<evidence type="ECO:0000313" key="3">
    <source>
        <dbReference type="Proteomes" id="UP001138997"/>
    </source>
</evidence>
<protein>
    <recommendedName>
        <fullName evidence="1">QsdR TetR regulatory C-terminal domain-containing protein</fullName>
    </recommendedName>
</protein>
<reference evidence="2" key="1">
    <citation type="submission" date="2021-11" db="EMBL/GenBank/DDBJ databases">
        <title>Streptomyces corallinus and Kineosporia corallina sp. nov., two new coral-derived marine actinobacteria.</title>
        <authorList>
            <person name="Buangrab K."/>
            <person name="Sutthacheep M."/>
            <person name="Yeemin T."/>
            <person name="Harunari E."/>
            <person name="Igarashi Y."/>
            <person name="Sripreechasak P."/>
            <person name="Kanchanasin P."/>
            <person name="Tanasupawat S."/>
            <person name="Phongsopitanun W."/>
        </authorList>
    </citation>
    <scope>NUCLEOTIDE SEQUENCE</scope>
    <source>
        <strain evidence="2">JCM 31032</strain>
    </source>
</reference>
<gene>
    <name evidence="2" type="ORF">LR394_18025</name>
</gene>
<dbReference type="RefSeq" id="WP_231443410.1">
    <property type="nucleotide sequence ID" value="NZ_JAJOMB010000009.1"/>
</dbReference>
<evidence type="ECO:0000313" key="2">
    <source>
        <dbReference type="EMBL" id="MCD5312808.1"/>
    </source>
</evidence>
<name>A0A9X1T0J8_9ACTN</name>
<dbReference type="InterPro" id="IPR009057">
    <property type="entry name" value="Homeodomain-like_sf"/>
</dbReference>
<sequence length="182" mass="19738">MFTSRTVLAPEVVLRGAALHFGRHSTLDMDLLAGELAVSRATLYRAVGSRDKLLGEVFGMISRRLFASARARVGPITGPADVLALTRAYIGLLDAAHQLRTFMAADPQIASRVLFTTAGETQRTSVTEQAQVFREAGLKGEDLERRAFLYVRIVESVIFAELLGAGPLKLTDAEPALRALLD</sequence>
<dbReference type="InterPro" id="IPR041485">
    <property type="entry name" value="TetR_C_36"/>
</dbReference>
<accession>A0A9X1T0J8</accession>
<keyword evidence="3" id="KW-1185">Reference proteome</keyword>
<dbReference type="SUPFAM" id="SSF46689">
    <property type="entry name" value="Homeodomain-like"/>
    <property type="match status" value="1"/>
</dbReference>
<dbReference type="Pfam" id="PF18598">
    <property type="entry name" value="TetR_C_36"/>
    <property type="match status" value="1"/>
</dbReference>
<proteinExistence type="predicted"/>
<comment type="caution">
    <text evidence="2">The sequence shown here is derived from an EMBL/GenBank/DDBJ whole genome shotgun (WGS) entry which is preliminary data.</text>
</comment>